<evidence type="ECO:0000256" key="6">
    <source>
        <dbReference type="ARBA" id="ARBA00022670"/>
    </source>
</evidence>
<dbReference type="GO" id="GO:0006310">
    <property type="term" value="P:DNA recombination"/>
    <property type="evidence" value="ECO:0007669"/>
    <property type="project" value="UniProtKB-KW"/>
</dbReference>
<organism evidence="25 26">
    <name type="scientific">Prolemur simus</name>
    <name type="common">Greater bamboo lemur</name>
    <name type="synonym">Hapalemur simus</name>
    <dbReference type="NCBI Taxonomy" id="1328070"/>
    <lineage>
        <taxon>Eukaryota</taxon>
        <taxon>Metazoa</taxon>
        <taxon>Chordata</taxon>
        <taxon>Craniata</taxon>
        <taxon>Vertebrata</taxon>
        <taxon>Euteleostomi</taxon>
        <taxon>Mammalia</taxon>
        <taxon>Eutheria</taxon>
        <taxon>Euarchontoglires</taxon>
        <taxon>Primates</taxon>
        <taxon>Strepsirrhini</taxon>
        <taxon>Lemuriformes</taxon>
        <taxon>Lemuridae</taxon>
        <taxon>Prolemur</taxon>
    </lineage>
</organism>
<dbReference type="AlphaFoldDB" id="A0A8C8YLX7"/>
<dbReference type="GO" id="GO:0016579">
    <property type="term" value="P:protein deubiquitination"/>
    <property type="evidence" value="ECO:0007669"/>
    <property type="project" value="InterPro"/>
</dbReference>
<dbReference type="InterPro" id="IPR001578">
    <property type="entry name" value="Peptidase_C12_UCH"/>
</dbReference>
<comment type="subcellular location">
    <subcellularLocation>
        <location evidence="3">Cytoplasm</location>
    </subcellularLocation>
    <subcellularLocation>
        <location evidence="2">Nucleus</location>
    </subcellularLocation>
</comment>
<evidence type="ECO:0000256" key="11">
    <source>
        <dbReference type="ARBA" id="ARBA00022942"/>
    </source>
</evidence>
<comment type="catalytic activity">
    <reaction evidence="1 19 22 23">
        <text>Thiol-dependent hydrolysis of ester, thioester, amide, peptide and isopeptide bonds formed by the C-terminal Gly of ubiquitin (a 76-residue protein attached to proteins as an intracellular targeting signal).</text>
        <dbReference type="EC" id="3.4.19.12"/>
    </reaction>
</comment>
<keyword evidence="10 19" id="KW-0788">Thiol protease</keyword>
<dbReference type="CDD" id="cd02255">
    <property type="entry name" value="Peptidase_C12"/>
    <property type="match status" value="1"/>
</dbReference>
<keyword evidence="9 19" id="KW-0378">Hydrolase</keyword>
<dbReference type="Proteomes" id="UP000694414">
    <property type="component" value="Unplaced"/>
</dbReference>
<evidence type="ECO:0000256" key="5">
    <source>
        <dbReference type="ARBA" id="ARBA00022490"/>
    </source>
</evidence>
<feature type="domain" description="UCH catalytic" evidence="24">
    <location>
        <begin position="7"/>
        <end position="220"/>
    </location>
</feature>
<name>A0A8C8YLX7_PROSS</name>
<accession>A0A8C8YLX7</accession>
<evidence type="ECO:0000256" key="2">
    <source>
        <dbReference type="ARBA" id="ARBA00004123"/>
    </source>
</evidence>
<evidence type="ECO:0000256" key="8">
    <source>
        <dbReference type="ARBA" id="ARBA00022786"/>
    </source>
</evidence>
<feature type="site" description="Important for enzyme activity" evidence="21 22">
    <location>
        <position position="179"/>
    </location>
</feature>
<dbReference type="GO" id="GO:0006511">
    <property type="term" value="P:ubiquitin-dependent protein catabolic process"/>
    <property type="evidence" value="ECO:0007669"/>
    <property type="project" value="UniProtKB-UniRule"/>
</dbReference>
<evidence type="ECO:0000259" key="24">
    <source>
        <dbReference type="PROSITE" id="PS52048"/>
    </source>
</evidence>
<feature type="active site" description="Proton donor" evidence="20 22">
    <location>
        <position position="164"/>
    </location>
</feature>
<evidence type="ECO:0000256" key="13">
    <source>
        <dbReference type="ARBA" id="ARBA00023015"/>
    </source>
</evidence>
<evidence type="ECO:0000256" key="7">
    <source>
        <dbReference type="ARBA" id="ARBA00022763"/>
    </source>
</evidence>
<dbReference type="PROSITE" id="PS52048">
    <property type="entry name" value="UCH_DOMAIN"/>
    <property type="match status" value="1"/>
</dbReference>
<feature type="active site" description="Nucleophile" evidence="20 22">
    <location>
        <position position="88"/>
    </location>
</feature>
<gene>
    <name evidence="25" type="primary">UCHL5</name>
</gene>
<protein>
    <recommendedName>
        <fullName evidence="19 23">Ubiquitin carboxyl-terminal hydrolase</fullName>
        <ecNumber evidence="19 23">3.4.19.12</ecNumber>
    </recommendedName>
</protein>
<evidence type="ECO:0000256" key="12">
    <source>
        <dbReference type="ARBA" id="ARBA00022990"/>
    </source>
</evidence>
<dbReference type="InterPro" id="IPR033837">
    <property type="entry name" value="UCH37"/>
</dbReference>
<dbReference type="Gene3D" id="3.40.532.10">
    <property type="entry name" value="Peptidase C12, ubiquitin carboxyl-terminal hydrolase"/>
    <property type="match status" value="1"/>
</dbReference>
<feature type="site" description="Transition state stabilizer" evidence="22">
    <location>
        <position position="82"/>
    </location>
</feature>
<evidence type="ECO:0000256" key="4">
    <source>
        <dbReference type="ARBA" id="ARBA00009326"/>
    </source>
</evidence>
<dbReference type="FunFam" id="3.40.532.10:FF:000001">
    <property type="entry name" value="Ubiquitin carboxyl-terminal hydrolase"/>
    <property type="match status" value="1"/>
</dbReference>
<keyword evidence="7" id="KW-0227">DNA damage</keyword>
<proteinExistence type="inferred from homology"/>
<evidence type="ECO:0000256" key="18">
    <source>
        <dbReference type="ARBA" id="ARBA00054164"/>
    </source>
</evidence>
<dbReference type="InterPro" id="IPR041507">
    <property type="entry name" value="UCH_C"/>
</dbReference>
<evidence type="ECO:0000256" key="20">
    <source>
        <dbReference type="PIRSR" id="PIRSR038120-1"/>
    </source>
</evidence>
<keyword evidence="5" id="KW-0963">Cytoplasm</keyword>
<evidence type="ECO:0000256" key="19">
    <source>
        <dbReference type="PIRNR" id="PIRNR038120"/>
    </source>
</evidence>
<keyword evidence="16" id="KW-0234">DNA repair</keyword>
<keyword evidence="11" id="KW-0647">Proteasome</keyword>
<keyword evidence="8 19" id="KW-0833">Ubl conjugation pathway</keyword>
<dbReference type="Pfam" id="PF01088">
    <property type="entry name" value="Peptidase_C12"/>
    <property type="match status" value="1"/>
</dbReference>
<evidence type="ECO:0000256" key="22">
    <source>
        <dbReference type="PROSITE-ProRule" id="PRU01393"/>
    </source>
</evidence>
<dbReference type="PIRSF" id="PIRSF038120">
    <property type="entry name" value="Ubiquitinyl_hydrolase_UCH37"/>
    <property type="match status" value="1"/>
</dbReference>
<dbReference type="PANTHER" id="PTHR10589">
    <property type="entry name" value="UBIQUITIN CARBOXYL-TERMINAL HYDROLASE"/>
    <property type="match status" value="1"/>
</dbReference>
<dbReference type="GO" id="GO:0031011">
    <property type="term" value="C:Ino80 complex"/>
    <property type="evidence" value="ECO:0007669"/>
    <property type="project" value="InterPro"/>
</dbReference>
<evidence type="ECO:0000256" key="17">
    <source>
        <dbReference type="ARBA" id="ARBA00023242"/>
    </source>
</evidence>
<dbReference type="Pfam" id="PF18031">
    <property type="entry name" value="UCH_C"/>
    <property type="match status" value="1"/>
</dbReference>
<dbReference type="GeneTree" id="ENSGT00940000155195"/>
<evidence type="ECO:0000313" key="26">
    <source>
        <dbReference type="Proteomes" id="UP000694414"/>
    </source>
</evidence>
<evidence type="ECO:0000256" key="9">
    <source>
        <dbReference type="ARBA" id="ARBA00022801"/>
    </source>
</evidence>
<dbReference type="InterPro" id="IPR036959">
    <property type="entry name" value="Peptidase_C12_UCH_sf"/>
</dbReference>
<evidence type="ECO:0000256" key="16">
    <source>
        <dbReference type="ARBA" id="ARBA00023204"/>
    </source>
</evidence>
<keyword evidence="17" id="KW-0539">Nucleus</keyword>
<dbReference type="InterPro" id="IPR017390">
    <property type="entry name" value="Ubiquitinyl_hydrolase_UCH37"/>
</dbReference>
<dbReference type="PROSITE" id="PS52049">
    <property type="entry name" value="ULD"/>
    <property type="match status" value="1"/>
</dbReference>
<reference evidence="25" key="2">
    <citation type="submission" date="2025-09" db="UniProtKB">
        <authorList>
            <consortium name="Ensembl"/>
        </authorList>
    </citation>
    <scope>IDENTIFICATION</scope>
</reference>
<evidence type="ECO:0000256" key="1">
    <source>
        <dbReference type="ARBA" id="ARBA00000707"/>
    </source>
</evidence>
<evidence type="ECO:0000313" key="25">
    <source>
        <dbReference type="Ensembl" id="ENSPSMP00000005883.1"/>
    </source>
</evidence>
<dbReference type="EC" id="3.4.19.12" evidence="19 23"/>
<dbReference type="GO" id="GO:0005737">
    <property type="term" value="C:cytoplasm"/>
    <property type="evidence" value="ECO:0007669"/>
    <property type="project" value="UniProtKB-SubCell"/>
</dbReference>
<dbReference type="Gene3D" id="1.20.58.860">
    <property type="match status" value="1"/>
</dbReference>
<dbReference type="Ensembl" id="ENSPSMT00000006985.1">
    <property type="protein sequence ID" value="ENSPSMP00000005883.1"/>
    <property type="gene ID" value="ENSPSMG00000004382.1"/>
</dbReference>
<keyword evidence="6 19" id="KW-0645">Protease</keyword>
<reference evidence="25" key="1">
    <citation type="submission" date="2025-08" db="UniProtKB">
        <authorList>
            <consortium name="Ensembl"/>
        </authorList>
    </citation>
    <scope>IDENTIFICATION</scope>
</reference>
<keyword evidence="12" id="KW-0007">Acetylation</keyword>
<evidence type="ECO:0000256" key="23">
    <source>
        <dbReference type="RuleBase" id="RU361215"/>
    </source>
</evidence>
<dbReference type="SUPFAM" id="SSF54001">
    <property type="entry name" value="Cysteine proteinases"/>
    <property type="match status" value="1"/>
</dbReference>
<evidence type="ECO:0000256" key="21">
    <source>
        <dbReference type="PIRSR" id="PIRSR038120-2"/>
    </source>
</evidence>
<evidence type="ECO:0000256" key="14">
    <source>
        <dbReference type="ARBA" id="ARBA00023163"/>
    </source>
</evidence>
<keyword evidence="14" id="KW-0804">Transcription</keyword>
<dbReference type="InterPro" id="IPR038765">
    <property type="entry name" value="Papain-like_cys_pep_sf"/>
</dbReference>
<dbReference type="GO" id="GO:0000502">
    <property type="term" value="C:proteasome complex"/>
    <property type="evidence" value="ECO:0007669"/>
    <property type="project" value="UniProtKB-KW"/>
</dbReference>
<evidence type="ECO:0000256" key="15">
    <source>
        <dbReference type="ARBA" id="ARBA00023172"/>
    </source>
</evidence>
<dbReference type="PANTHER" id="PTHR10589:SF16">
    <property type="entry name" value="UBIQUITIN CARBOXYL-TERMINAL HYDROLASE ISOZYME L5"/>
    <property type="match status" value="1"/>
</dbReference>
<keyword evidence="13" id="KW-0805">Transcription regulation</keyword>
<comment type="function">
    <text evidence="18">Protease that specifically cleaves 'Lys-48'-linked polyubiquitin chains. Deubiquitinating enzyme associated with the 19S regulatory subunit of the 26S proteasome. Putative regulatory component of the INO80 complex; however is inactive in the INO80 complex and is activated by a transient interaction of the INO80 complex with the proteasome via ADRM1.</text>
</comment>
<dbReference type="GO" id="GO:0006281">
    <property type="term" value="P:DNA repair"/>
    <property type="evidence" value="ECO:0007669"/>
    <property type="project" value="UniProtKB-KW"/>
</dbReference>
<dbReference type="FunFam" id="1.20.58.860:FF:000009">
    <property type="entry name" value="Ubiquitin carboxyl-terminal hydrolase isozyme L5"/>
    <property type="match status" value="1"/>
</dbReference>
<evidence type="ECO:0000256" key="3">
    <source>
        <dbReference type="ARBA" id="ARBA00004496"/>
    </source>
</evidence>
<dbReference type="PRINTS" id="PR00707">
    <property type="entry name" value="UBCTHYDRLASE"/>
</dbReference>
<evidence type="ECO:0000256" key="10">
    <source>
        <dbReference type="ARBA" id="ARBA00022807"/>
    </source>
</evidence>
<dbReference type="GO" id="GO:0070628">
    <property type="term" value="F:proteasome binding"/>
    <property type="evidence" value="ECO:0007669"/>
    <property type="project" value="InterPro"/>
</dbReference>
<dbReference type="GO" id="GO:0004843">
    <property type="term" value="F:cysteine-type deubiquitinase activity"/>
    <property type="evidence" value="ECO:0007669"/>
    <property type="project" value="UniProtKB-UniRule"/>
</dbReference>
<sequence length="321" mass="36448">MTGNAGEWCLMESDPGVFTELIKGFGCRGAQVEEIWSLEPENFEKLKPVHGLIFLFKWQPGEEPAGSVVQDSRLDTIFFAKQVINNACATQAIVSVLLNCTHQDVHLGETLSEFKEFSQSFDAAMKGLALSNSDVIRQVHNSFARQQMFEFDAKTSAKEEDAFHFVSYVPVNGRLYELDGLREGPIDLGNVVPTPRISLLTREKRYSEGEIRFNLMAIVSDRKMIYEQKIAELQKQLAEEEPMDTDQGNSMLSAIQSEVAKNQMLIEEEVQKLKRYKIENIRRKHNYLPFIMELLKTLAEHQQLIPLVEKVSILVATQSSS</sequence>
<comment type="similarity">
    <text evidence="4 19 22 23">Belongs to the peptidase C12 family.</text>
</comment>
<keyword evidence="26" id="KW-1185">Reference proteome</keyword>
<keyword evidence="15" id="KW-0233">DNA recombination</keyword>